<gene>
    <name evidence="1" type="ORF">CJ263_15060</name>
</gene>
<dbReference type="InterPro" id="IPR047715">
    <property type="entry name" value="EboA_dom"/>
</dbReference>
<dbReference type="AlphaFoldDB" id="A0A223V7R2"/>
<dbReference type="Proteomes" id="UP000215244">
    <property type="component" value="Chromosome"/>
</dbReference>
<evidence type="ECO:0000313" key="2">
    <source>
        <dbReference type="Proteomes" id="UP000215244"/>
    </source>
</evidence>
<organism evidence="1 2">
    <name type="scientific">Maribacter cobaltidurans</name>
    <dbReference type="NCBI Taxonomy" id="1178778"/>
    <lineage>
        <taxon>Bacteria</taxon>
        <taxon>Pseudomonadati</taxon>
        <taxon>Bacteroidota</taxon>
        <taxon>Flavobacteriia</taxon>
        <taxon>Flavobacteriales</taxon>
        <taxon>Flavobacteriaceae</taxon>
        <taxon>Maribacter</taxon>
    </lineage>
</organism>
<evidence type="ECO:0000313" key="1">
    <source>
        <dbReference type="EMBL" id="ASV31431.1"/>
    </source>
</evidence>
<dbReference type="NCBIfam" id="NF035938">
    <property type="entry name" value="EboA_domain"/>
    <property type="match status" value="1"/>
</dbReference>
<protein>
    <submittedName>
        <fullName evidence="1">Uncharacterized protein</fullName>
    </submittedName>
</protein>
<reference evidence="1 2" key="1">
    <citation type="submission" date="2017-08" db="EMBL/GenBank/DDBJ databases">
        <title>The complete genome sequence of Maribacter sp. B1, isolated from deep-sea sediment.</title>
        <authorList>
            <person name="Wu Y.-H."/>
            <person name="Cheng H."/>
            <person name="Xu X.-W."/>
        </authorList>
    </citation>
    <scope>NUCLEOTIDE SEQUENCE [LARGE SCALE GENOMIC DNA]</scope>
    <source>
        <strain evidence="1 2">B1</strain>
    </source>
</reference>
<dbReference type="EMBL" id="CP022957">
    <property type="protein sequence ID" value="ASV31431.1"/>
    <property type="molecule type" value="Genomic_DNA"/>
</dbReference>
<proteinExistence type="predicted"/>
<dbReference type="KEGG" id="marb:CJ263_15060"/>
<dbReference type="RefSeq" id="WP_094998041.1">
    <property type="nucleotide sequence ID" value="NZ_BMJL01000004.1"/>
</dbReference>
<sequence length="282" mass="32617">MQVSERIKDALEAQADQGSLKWLNEKIKKLEEDKSVRDLFMSYSLLASKFDKGSKLQIQNSDSEALIFLTSHNANLLEVARIYLLIKVLEIDRDFYGPKVANIIQVADITELETFLKFLDLLPYPEMFRFTAVEALRTNISVIFDAITLNNPYPAKYFNDQQWNQMYLKAAFMERDLSKIPSVDERANADLARIISDYAHERWAASRKIDPMFWRPVSGFLNPVLLRDMEHLIDSEDALENKAGALCCYHSGKEEAMQILNRKSDLKQQIEEGKLTWKNLKN</sequence>
<keyword evidence="2" id="KW-1185">Reference proteome</keyword>
<name>A0A223V7R2_9FLAO</name>
<accession>A0A223V7R2</accession>
<dbReference type="OrthoDB" id="325673at2"/>